<dbReference type="EMBL" id="FNVS01000018">
    <property type="protein sequence ID" value="SEG18206.1"/>
    <property type="molecule type" value="Genomic_DNA"/>
</dbReference>
<dbReference type="Gene3D" id="3.30.70.1070">
    <property type="entry name" value="Sporulation related repeat"/>
    <property type="match status" value="1"/>
</dbReference>
<proteinExistence type="predicted"/>
<dbReference type="Pfam" id="PF05036">
    <property type="entry name" value="SPOR"/>
    <property type="match status" value="1"/>
</dbReference>
<dbReference type="SUPFAM" id="SSF110997">
    <property type="entry name" value="Sporulation related repeat"/>
    <property type="match status" value="1"/>
</dbReference>
<organism evidence="2 3">
    <name type="scientific">Parabacteroides chinchillae</name>
    <dbReference type="NCBI Taxonomy" id="871327"/>
    <lineage>
        <taxon>Bacteria</taxon>
        <taxon>Pseudomonadati</taxon>
        <taxon>Bacteroidota</taxon>
        <taxon>Bacteroidia</taxon>
        <taxon>Bacteroidales</taxon>
        <taxon>Tannerellaceae</taxon>
        <taxon>Parabacteroides</taxon>
    </lineage>
</organism>
<sequence length="345" mass="38446">MLRIVTHIERTLLVHDCVIVPKFGGFVLQTIPAKYQAESHSFNPSRKEIVFNTTLQHNDGLLSESYMQIYGVDYRKAVLMLEEDVKSLKETLQQHKSLSFGNIGSFSLGEEGQTVFLPADTALFNLTSYGLSSFSFPTLESYLAEKRLLEVGQKHKKDTLYIPVSRKWVRVVAASAAAVALFFLVSTPVKDVNQSAYTASFVPTEIVSYKAPELNLSSSTIAEADKKEADVALIASPRQSSVAKEAKTRTAASVAPKVKEVSKPVAVAGSKKMYHIVIASFPSESQANEYIASVQSECKNVSKVVRDGKYRIYADKYDNREQAENYMADLRKNDKFKDAWLFISR</sequence>
<dbReference type="Pfam" id="PF18175">
    <property type="entry name" value="HU-CCDC81_bac_2"/>
    <property type="match status" value="1"/>
</dbReference>
<dbReference type="GO" id="GO:0042834">
    <property type="term" value="F:peptidoglycan binding"/>
    <property type="evidence" value="ECO:0007669"/>
    <property type="project" value="InterPro"/>
</dbReference>
<feature type="domain" description="SPOR" evidence="1">
    <location>
        <begin position="268"/>
        <end position="343"/>
    </location>
</feature>
<dbReference type="InterPro" id="IPR041268">
    <property type="entry name" value="HU-CCDC81_bac_2"/>
</dbReference>
<dbReference type="Proteomes" id="UP000236725">
    <property type="component" value="Unassembled WGS sequence"/>
</dbReference>
<dbReference type="InterPro" id="IPR007730">
    <property type="entry name" value="SPOR-like_dom"/>
</dbReference>
<protein>
    <submittedName>
        <fullName evidence="2">Sporulation related domain-containing protein</fullName>
    </submittedName>
</protein>
<dbReference type="PROSITE" id="PS51724">
    <property type="entry name" value="SPOR"/>
    <property type="match status" value="1"/>
</dbReference>
<dbReference type="Pfam" id="PF18174">
    <property type="entry name" value="HU-CCDC81_bac_1"/>
    <property type="match status" value="1"/>
</dbReference>
<evidence type="ECO:0000313" key="2">
    <source>
        <dbReference type="EMBL" id="SEG18206.1"/>
    </source>
</evidence>
<comment type="caution">
    <text evidence="2">The sequence shown here is derived from an EMBL/GenBank/DDBJ whole genome shotgun (WGS) entry which is preliminary data.</text>
</comment>
<evidence type="ECO:0000259" key="1">
    <source>
        <dbReference type="PROSITE" id="PS51724"/>
    </source>
</evidence>
<keyword evidence="3" id="KW-1185">Reference proteome</keyword>
<accession>A0A8G2F2C3</accession>
<dbReference type="InterPro" id="IPR040495">
    <property type="entry name" value="HU-CCDC81_bac_1"/>
</dbReference>
<gene>
    <name evidence="2" type="ORF">SAMN05444001_11868</name>
</gene>
<dbReference type="AlphaFoldDB" id="A0A8G2F2C3"/>
<name>A0A8G2F2C3_9BACT</name>
<evidence type="ECO:0000313" key="3">
    <source>
        <dbReference type="Proteomes" id="UP000236725"/>
    </source>
</evidence>
<dbReference type="RefSeq" id="WP_103984123.1">
    <property type="nucleotide sequence ID" value="NZ_FNVS01000018.1"/>
</dbReference>
<reference evidence="2 3" key="1">
    <citation type="submission" date="2016-10" db="EMBL/GenBank/DDBJ databases">
        <authorList>
            <person name="Varghese N."/>
            <person name="Submissions S."/>
        </authorList>
    </citation>
    <scope>NUCLEOTIDE SEQUENCE [LARGE SCALE GENOMIC DNA]</scope>
    <source>
        <strain evidence="2 3">DSM 29073</strain>
    </source>
</reference>
<dbReference type="InterPro" id="IPR036680">
    <property type="entry name" value="SPOR-like_sf"/>
</dbReference>